<reference evidence="1 2" key="1">
    <citation type="journal article" date="2019" name="Genome Biol. Evol.">
        <title>Insights into the evolution of the New World diploid cottons (Gossypium, subgenus Houzingenia) based on genome sequencing.</title>
        <authorList>
            <person name="Grover C.E."/>
            <person name="Arick M.A. 2nd"/>
            <person name="Thrash A."/>
            <person name="Conover J.L."/>
            <person name="Sanders W.S."/>
            <person name="Peterson D.G."/>
            <person name="Frelichowski J.E."/>
            <person name="Scheffler J.A."/>
            <person name="Scheffler B.E."/>
            <person name="Wendel J.F."/>
        </authorList>
    </citation>
    <scope>NUCLEOTIDE SEQUENCE [LARGE SCALE GENOMIC DNA]</scope>
    <source>
        <strain evidence="1">8</strain>
        <tissue evidence="1">Leaf</tissue>
    </source>
</reference>
<evidence type="ECO:0000313" key="1">
    <source>
        <dbReference type="EMBL" id="MBA0603865.1"/>
    </source>
</evidence>
<dbReference type="AlphaFoldDB" id="A0A7J8QQS8"/>
<protein>
    <submittedName>
        <fullName evidence="1">Uncharacterized protein</fullName>
    </submittedName>
</protein>
<accession>A0A7J8QQS8</accession>
<dbReference type="EMBL" id="JABEZZ010080826">
    <property type="protein sequence ID" value="MBA0603865.1"/>
    <property type="molecule type" value="Genomic_DNA"/>
</dbReference>
<organism evidence="1 2">
    <name type="scientific">Gossypium raimondii</name>
    <name type="common">Peruvian cotton</name>
    <name type="synonym">Gossypium klotzschianum subsp. raimondii</name>
    <dbReference type="NCBI Taxonomy" id="29730"/>
    <lineage>
        <taxon>Eukaryota</taxon>
        <taxon>Viridiplantae</taxon>
        <taxon>Streptophyta</taxon>
        <taxon>Embryophyta</taxon>
        <taxon>Tracheophyta</taxon>
        <taxon>Spermatophyta</taxon>
        <taxon>Magnoliopsida</taxon>
        <taxon>eudicotyledons</taxon>
        <taxon>Gunneridae</taxon>
        <taxon>Pentapetalae</taxon>
        <taxon>rosids</taxon>
        <taxon>malvids</taxon>
        <taxon>Malvales</taxon>
        <taxon>Malvaceae</taxon>
        <taxon>Malvoideae</taxon>
        <taxon>Gossypium</taxon>
    </lineage>
</organism>
<comment type="caution">
    <text evidence="1">The sequence shown here is derived from an EMBL/GenBank/DDBJ whole genome shotgun (WGS) entry which is preliminary data.</text>
</comment>
<gene>
    <name evidence="1" type="ORF">Gorai_000030</name>
</gene>
<proteinExistence type="predicted"/>
<dbReference type="Proteomes" id="UP000593578">
    <property type="component" value="Unassembled WGS sequence"/>
</dbReference>
<evidence type="ECO:0000313" key="2">
    <source>
        <dbReference type="Proteomes" id="UP000593578"/>
    </source>
</evidence>
<sequence length="133" mass="14854">MMQDVNACSALRNEVSESMVELNSDVIDPRKHSVVVFKEIENSGDMRVSLSDTMNFMAKLISSQIDIKAKKNCQGCASSKFPRIFCEYNQEYKPDIISLLENRVSGGKFDSIIASLGFQYSHRVETISFSGGI</sequence>
<name>A0A7J8QQS8_GOSRA</name>